<dbReference type="InterPro" id="IPR053138">
    <property type="entry name" value="N-alpha-Ac-DABA_deacetylase"/>
</dbReference>
<comment type="cofactor">
    <cofactor evidence="1">
        <name>Zn(2+)</name>
        <dbReference type="ChEBI" id="CHEBI:29105"/>
    </cofactor>
</comment>
<proteinExistence type="predicted"/>
<organism evidence="7 8">
    <name type="scientific">Smittium culicis</name>
    <dbReference type="NCBI Taxonomy" id="133412"/>
    <lineage>
        <taxon>Eukaryota</taxon>
        <taxon>Fungi</taxon>
        <taxon>Fungi incertae sedis</taxon>
        <taxon>Zoopagomycota</taxon>
        <taxon>Kickxellomycotina</taxon>
        <taxon>Harpellomycetes</taxon>
        <taxon>Harpellales</taxon>
        <taxon>Legeriomycetaceae</taxon>
        <taxon>Smittium</taxon>
    </lineage>
</organism>
<evidence type="ECO:0000256" key="2">
    <source>
        <dbReference type="ARBA" id="ARBA00022723"/>
    </source>
</evidence>
<feature type="region of interest" description="Disordered" evidence="5">
    <location>
        <begin position="678"/>
        <end position="711"/>
    </location>
</feature>
<keyword evidence="2" id="KW-0479">Metal-binding</keyword>
<feature type="non-terminal residue" evidence="7">
    <location>
        <position position="731"/>
    </location>
</feature>
<evidence type="ECO:0000313" key="7">
    <source>
        <dbReference type="EMBL" id="OMJ18549.1"/>
    </source>
</evidence>
<dbReference type="SUPFAM" id="SSF53187">
    <property type="entry name" value="Zn-dependent exopeptidases"/>
    <property type="match status" value="1"/>
</dbReference>
<gene>
    <name evidence="7" type="ORF">AYI70_g5296</name>
</gene>
<sequence length="731" mass="82044">MVRISLTFGALASFIAYSIVSAKTIYTGDILSGHKVVTRLDIDDIPENSITKLWLRTTHTNVGQRLHVPLLVAKGCNPGNRLLLNSGIHGDELNGIRTVQRVIKDIDLSKLNGLNVNGMYNNRREYVNRYESDILTDMNREFPGKISNRLASQKFVRMIWDGVFSNNSFTAAVDMHTDTSDNELPNFVYADLTIPYVYRMTELTGADVIKIDLGSGTLGAIENILDYDGVPSITLELGKSKTWQKDQIQRGYDYVFRQMADLKMYPPTDDPLVIKAYEEYKAKSYYGNEYGSTSSTNGGFVELHVKNLDVVTTETKAATVYNVFGDVMEIIYPKFDGVITSFNHYPLNEPGVDIILTIHNSTDPMCVNGKPVKRARTLFSDVVKGNDPQCLTNEVQNSYPADYPRANNQHRLKKILAGKKGNLTDMSMYKEVSIKHMLFGGEMTCLKKFCTGGSDMKVGCSWAQFKGNHIDALEVIFSALKDVSYIRQDDHRAGTTYMIFNSIKDASNLMSMKLVYNDKPIDLYQTVKIEEDITVVNIPNFRDVGIEPMAKLILKELGPWCEIKDISAWRRFDNNQYLPYGIKVLVKKNNMEVDLPSFLDHENGKINIFYKGCKEACSYCKEARHWKSQCHKIKKNQIKKNARESMQKLKFSFYSSNVEAPPVSAAPQTDVSNSVITKAQPSTKPVEKSKIINDTEVSTNDEAATAKQGTVGLKKPLASSLNTAVMPPSSN</sequence>
<dbReference type="EMBL" id="LSSN01001718">
    <property type="protein sequence ID" value="OMJ18549.1"/>
    <property type="molecule type" value="Genomic_DNA"/>
</dbReference>
<evidence type="ECO:0000256" key="1">
    <source>
        <dbReference type="ARBA" id="ARBA00001947"/>
    </source>
</evidence>
<evidence type="ECO:0000313" key="8">
    <source>
        <dbReference type="Proteomes" id="UP000187283"/>
    </source>
</evidence>
<protein>
    <recommendedName>
        <fullName evidence="6">Succinylglutamate desuccinylase/Aspartoacylase catalytic domain-containing protein</fullName>
    </recommendedName>
</protein>
<comment type="caution">
    <text evidence="7">The sequence shown here is derived from an EMBL/GenBank/DDBJ whole genome shotgun (WGS) entry which is preliminary data.</text>
</comment>
<dbReference type="AlphaFoldDB" id="A0A1R1XVH9"/>
<dbReference type="Pfam" id="PF24827">
    <property type="entry name" value="AstE_AspA_cat"/>
    <property type="match status" value="1"/>
</dbReference>
<keyword evidence="4" id="KW-0862">Zinc</keyword>
<dbReference type="Gene3D" id="3.40.630.10">
    <property type="entry name" value="Zn peptidases"/>
    <property type="match status" value="1"/>
</dbReference>
<accession>A0A1R1XVH9</accession>
<dbReference type="OrthoDB" id="5588846at2759"/>
<dbReference type="CDD" id="cd06251">
    <property type="entry name" value="M14_ASTE_ASPA-like"/>
    <property type="match status" value="1"/>
</dbReference>
<dbReference type="InterPro" id="IPR055438">
    <property type="entry name" value="AstE_AspA_cat"/>
</dbReference>
<feature type="domain" description="Succinylglutamate desuccinylase/Aspartoacylase catalytic" evidence="6">
    <location>
        <begin position="78"/>
        <end position="258"/>
    </location>
</feature>
<evidence type="ECO:0000256" key="3">
    <source>
        <dbReference type="ARBA" id="ARBA00022801"/>
    </source>
</evidence>
<dbReference type="GO" id="GO:0016788">
    <property type="term" value="F:hydrolase activity, acting on ester bonds"/>
    <property type="evidence" value="ECO:0007669"/>
    <property type="project" value="InterPro"/>
</dbReference>
<keyword evidence="8" id="KW-1185">Reference proteome</keyword>
<dbReference type="PANTHER" id="PTHR37326">
    <property type="entry name" value="BLL3975 PROTEIN"/>
    <property type="match status" value="1"/>
</dbReference>
<evidence type="ECO:0000256" key="4">
    <source>
        <dbReference type="ARBA" id="ARBA00022833"/>
    </source>
</evidence>
<dbReference type="GO" id="GO:0046872">
    <property type="term" value="F:metal ion binding"/>
    <property type="evidence" value="ECO:0007669"/>
    <property type="project" value="UniProtKB-KW"/>
</dbReference>
<evidence type="ECO:0000256" key="5">
    <source>
        <dbReference type="SAM" id="MobiDB-lite"/>
    </source>
</evidence>
<dbReference type="PANTHER" id="PTHR37326:SF1">
    <property type="entry name" value="BLL3975 PROTEIN"/>
    <property type="match status" value="1"/>
</dbReference>
<reference evidence="7 8" key="1">
    <citation type="submission" date="2017-01" db="EMBL/GenBank/DDBJ databases">
        <authorList>
            <person name="Mah S.A."/>
            <person name="Swanson W.J."/>
            <person name="Moy G.W."/>
            <person name="Vacquier V.D."/>
        </authorList>
    </citation>
    <scope>NUCLEOTIDE SEQUENCE [LARGE SCALE GENOMIC DNA]</scope>
    <source>
        <strain evidence="7 8">GSMNP</strain>
    </source>
</reference>
<keyword evidence="3" id="KW-0378">Hydrolase</keyword>
<name>A0A1R1XVH9_9FUNG</name>
<dbReference type="Proteomes" id="UP000187283">
    <property type="component" value="Unassembled WGS sequence"/>
</dbReference>
<evidence type="ECO:0000259" key="6">
    <source>
        <dbReference type="Pfam" id="PF24827"/>
    </source>
</evidence>